<accession>A0A7W4YIW4</accession>
<sequence length="364" mass="36364">MKIKKAAALCAVVGTAVAGLVLATPANADPVSSSYVLAGSDTLQDVSNALANGTQLTGPFVRSVADNGTIASYDAFGSAAIQTKPNGPYFARPAGSGDGVKALSRSIDGANFSISGNTTPATAISGQVDIARSSSGPGSAANPTGPLAYVPFGRDAVSFAIAPGTAAGLEQLTTAQLTQIYNCTLTTVNGVAVKPVLPQSASGTRKFFLSAIGVSTLGSCVNDSTLAENDGSVLTQPGQIIPFSVASWVAQKNGAAQNRTGSSTLGSALGATAPFTGTGNALVPNAAYYNNSTWGRDTFVVVEYARIDSASATYDAALAALVDPSKAKSLTNFGTLAGTSGAVKSKFGFLAPSSTTPQRANLSS</sequence>
<evidence type="ECO:0000256" key="1">
    <source>
        <dbReference type="SAM" id="SignalP"/>
    </source>
</evidence>
<feature type="signal peptide" evidence="1">
    <location>
        <begin position="1"/>
        <end position="28"/>
    </location>
</feature>
<evidence type="ECO:0000313" key="3">
    <source>
        <dbReference type="EMBL" id="MBB2967748.1"/>
    </source>
</evidence>
<keyword evidence="4" id="KW-1185">Reference proteome</keyword>
<dbReference type="GO" id="GO:0020037">
    <property type="term" value="F:heme binding"/>
    <property type="evidence" value="ECO:0007669"/>
    <property type="project" value="InterPro"/>
</dbReference>
<name>A0A7W4YIW4_LEIAQ</name>
<evidence type="ECO:0000313" key="4">
    <source>
        <dbReference type="Proteomes" id="UP000538196"/>
    </source>
</evidence>
<keyword evidence="1" id="KW-0732">Signal</keyword>
<proteinExistence type="predicted"/>
<evidence type="ECO:0000259" key="2">
    <source>
        <dbReference type="PROSITE" id="PS50873"/>
    </source>
</evidence>
<dbReference type="InterPro" id="IPR002016">
    <property type="entry name" value="Haem_peroxidase"/>
</dbReference>
<dbReference type="EMBL" id="JACHVP010000002">
    <property type="protein sequence ID" value="MBB2967748.1"/>
    <property type="molecule type" value="Genomic_DNA"/>
</dbReference>
<dbReference type="RefSeq" id="WP_021763274.1">
    <property type="nucleotide sequence ID" value="NZ_JACHVP010000002.1"/>
</dbReference>
<comment type="caution">
    <text evidence="3">The sequence shown here is derived from an EMBL/GenBank/DDBJ whole genome shotgun (WGS) entry which is preliminary data.</text>
</comment>
<dbReference type="GO" id="GO:0004601">
    <property type="term" value="F:peroxidase activity"/>
    <property type="evidence" value="ECO:0007669"/>
    <property type="project" value="InterPro"/>
</dbReference>
<reference evidence="3 4" key="1">
    <citation type="submission" date="2020-08" db="EMBL/GenBank/DDBJ databases">
        <title>Sequencing the genomes of 1000 actinobacteria strains.</title>
        <authorList>
            <person name="Klenk H.-P."/>
        </authorList>
    </citation>
    <scope>NUCLEOTIDE SEQUENCE [LARGE SCALE GENOMIC DNA]</scope>
    <source>
        <strain evidence="3 4">DSM 20146</strain>
    </source>
</reference>
<dbReference type="Proteomes" id="UP000538196">
    <property type="component" value="Unassembled WGS sequence"/>
</dbReference>
<dbReference type="PROSITE" id="PS50873">
    <property type="entry name" value="PEROXIDASE_4"/>
    <property type="match status" value="1"/>
</dbReference>
<protein>
    <recommendedName>
        <fullName evidence="2">Plant heme peroxidase family profile domain-containing protein</fullName>
    </recommendedName>
</protein>
<feature type="chain" id="PRO_5031255423" description="Plant heme peroxidase family profile domain-containing protein" evidence="1">
    <location>
        <begin position="29"/>
        <end position="364"/>
    </location>
</feature>
<organism evidence="3 4">
    <name type="scientific">Leifsonia aquatica</name>
    <name type="common">Corynebacterium aquaticum</name>
    <dbReference type="NCBI Taxonomy" id="144185"/>
    <lineage>
        <taxon>Bacteria</taxon>
        <taxon>Bacillati</taxon>
        <taxon>Actinomycetota</taxon>
        <taxon>Actinomycetes</taxon>
        <taxon>Micrococcales</taxon>
        <taxon>Microbacteriaceae</taxon>
        <taxon>Leifsonia</taxon>
    </lineage>
</organism>
<dbReference type="SUPFAM" id="SSF53850">
    <property type="entry name" value="Periplasmic binding protein-like II"/>
    <property type="match status" value="1"/>
</dbReference>
<dbReference type="GO" id="GO:0006979">
    <property type="term" value="P:response to oxidative stress"/>
    <property type="evidence" value="ECO:0007669"/>
    <property type="project" value="InterPro"/>
</dbReference>
<dbReference type="AlphaFoldDB" id="A0A7W4YIW4"/>
<gene>
    <name evidence="3" type="ORF">FHX33_002511</name>
</gene>
<feature type="domain" description="Plant heme peroxidase family profile" evidence="2">
    <location>
        <begin position="10"/>
        <end position="351"/>
    </location>
</feature>